<dbReference type="Pfam" id="PF13936">
    <property type="entry name" value="HTH_38"/>
    <property type="match status" value="1"/>
</dbReference>
<dbReference type="InterPro" id="IPR025246">
    <property type="entry name" value="IS30-like_HTH"/>
</dbReference>
<dbReference type="EMBL" id="CP101987">
    <property type="protein sequence ID" value="UUI71950.1"/>
    <property type="molecule type" value="Genomic_DNA"/>
</dbReference>
<evidence type="ECO:0000313" key="3">
    <source>
        <dbReference type="Proteomes" id="UP001316384"/>
    </source>
</evidence>
<dbReference type="PANTHER" id="PTHR10948">
    <property type="entry name" value="TRANSPOSASE"/>
    <property type="match status" value="1"/>
</dbReference>
<protein>
    <submittedName>
        <fullName evidence="2">Helix-turn-helix domain-containing protein</fullName>
    </submittedName>
</protein>
<dbReference type="RefSeq" id="WP_227576983.1">
    <property type="nucleotide sequence ID" value="NZ_CP101987.1"/>
</dbReference>
<dbReference type="Proteomes" id="UP001316384">
    <property type="component" value="Chromosome"/>
</dbReference>
<accession>A0ABY5KS85</accession>
<name>A0ABY5KS85_9CELL</name>
<sequence length="150" mass="17062">MRRVTKGPGRRPQSAKRARFMELRARGWPIATAGREVGVSRTTAANWARGYKVYRGGRVVGTVAPLDPLAVRVISARYLSQDERITIAPELGRAPSTISREMRRNVSSSRGYRPFEAHRQATRRRAKPRCRRLEMNLPLRELVGELLAQR</sequence>
<evidence type="ECO:0000259" key="1">
    <source>
        <dbReference type="Pfam" id="PF13936"/>
    </source>
</evidence>
<dbReference type="Pfam" id="PF13384">
    <property type="entry name" value="HTH_23"/>
    <property type="match status" value="1"/>
</dbReference>
<feature type="domain" description="Transposase IS30-like HTH" evidence="1">
    <location>
        <begin position="87"/>
        <end position="105"/>
    </location>
</feature>
<evidence type="ECO:0000313" key="2">
    <source>
        <dbReference type="EMBL" id="UUI71950.1"/>
    </source>
</evidence>
<proteinExistence type="predicted"/>
<reference evidence="2 3" key="1">
    <citation type="submission" date="2022-07" db="EMBL/GenBank/DDBJ databases">
        <title>Novel species in genus cellulomonas.</title>
        <authorList>
            <person name="Ye L."/>
        </authorList>
    </citation>
    <scope>NUCLEOTIDE SEQUENCE [LARGE SCALE GENOMIC DNA]</scope>
    <source>
        <strain evidence="3">zg-B89</strain>
    </source>
</reference>
<dbReference type="InterPro" id="IPR051917">
    <property type="entry name" value="Transposase-Integrase"/>
</dbReference>
<gene>
    <name evidence="2" type="ORF">NP048_00280</name>
</gene>
<dbReference type="PANTHER" id="PTHR10948:SF23">
    <property type="entry name" value="TRANSPOSASE INSI FOR INSERTION SEQUENCE ELEMENT IS30A-RELATED"/>
    <property type="match status" value="1"/>
</dbReference>
<keyword evidence="3" id="KW-1185">Reference proteome</keyword>
<organism evidence="2 3">
    <name type="scientific">Cellulomonas xiejunii</name>
    <dbReference type="NCBI Taxonomy" id="2968083"/>
    <lineage>
        <taxon>Bacteria</taxon>
        <taxon>Bacillati</taxon>
        <taxon>Actinomycetota</taxon>
        <taxon>Actinomycetes</taxon>
        <taxon>Micrococcales</taxon>
        <taxon>Cellulomonadaceae</taxon>
        <taxon>Cellulomonas</taxon>
    </lineage>
</organism>